<evidence type="ECO:0000256" key="3">
    <source>
        <dbReference type="ARBA" id="ARBA00023054"/>
    </source>
</evidence>
<feature type="region of interest" description="Disordered" evidence="5">
    <location>
        <begin position="1"/>
        <end position="21"/>
    </location>
</feature>
<keyword evidence="4" id="KW-0539">Nucleus</keyword>
<proteinExistence type="evidence at transcript level"/>
<reference evidence="8" key="1">
    <citation type="journal article" date="2015" name="J. Med. Entomol.">
        <title>A Deep Insight Into the Sialotranscriptome of the Chagas Disease Vector, Panstrongylus megistus (Hemiptera: Heteroptera).</title>
        <authorList>
            <person name="Ribeiro J.M."/>
            <person name="Schwarz A."/>
            <person name="Francischetti I.M."/>
        </authorList>
    </citation>
    <scope>NUCLEOTIDE SEQUENCE</scope>
    <source>
        <tissue evidence="8">Salivary glands</tissue>
    </source>
</reference>
<dbReference type="GO" id="GO:0006364">
    <property type="term" value="P:rRNA processing"/>
    <property type="evidence" value="ECO:0007669"/>
    <property type="project" value="InterPro"/>
</dbReference>
<feature type="domain" description="ESF1 RRM" evidence="7">
    <location>
        <begin position="209"/>
        <end position="357"/>
    </location>
</feature>
<feature type="compositionally biased region" description="Basic and acidic residues" evidence="5">
    <location>
        <begin position="427"/>
        <end position="445"/>
    </location>
</feature>
<feature type="compositionally biased region" description="Low complexity" evidence="5">
    <location>
        <begin position="100"/>
        <end position="109"/>
    </location>
</feature>
<dbReference type="PANTHER" id="PTHR12202">
    <property type="entry name" value="ESF1 HOMOLOG"/>
    <property type="match status" value="1"/>
</dbReference>
<feature type="compositionally biased region" description="Acidic residues" evidence="5">
    <location>
        <begin position="177"/>
        <end position="187"/>
    </location>
</feature>
<dbReference type="GO" id="GO:0003723">
    <property type="term" value="F:RNA binding"/>
    <property type="evidence" value="ECO:0007669"/>
    <property type="project" value="TreeGrafter"/>
</dbReference>
<accession>A0A069DWB9</accession>
<dbReference type="AlphaFoldDB" id="A0A069DWB9"/>
<name>A0A069DWB9_9HEMI</name>
<dbReference type="InterPro" id="IPR056750">
    <property type="entry name" value="RRM_ESF1"/>
</dbReference>
<feature type="region of interest" description="Disordered" evidence="5">
    <location>
        <begin position="576"/>
        <end position="596"/>
    </location>
</feature>
<comment type="similarity">
    <text evidence="2">Belongs to the ESF1 family.</text>
</comment>
<feature type="compositionally biased region" description="Basic residues" evidence="5">
    <location>
        <begin position="500"/>
        <end position="513"/>
    </location>
</feature>
<feature type="compositionally biased region" description="Basic and acidic residues" evidence="5">
    <location>
        <begin position="576"/>
        <end position="591"/>
    </location>
</feature>
<feature type="compositionally biased region" description="Acidic residues" evidence="5">
    <location>
        <begin position="72"/>
        <end position="92"/>
    </location>
</feature>
<dbReference type="EMBL" id="GBGD01000684">
    <property type="protein sequence ID" value="JAC88205.1"/>
    <property type="molecule type" value="mRNA"/>
</dbReference>
<dbReference type="Pfam" id="PF08159">
    <property type="entry name" value="NUC153"/>
    <property type="match status" value="1"/>
</dbReference>
<feature type="region of interest" description="Disordered" evidence="5">
    <location>
        <begin position="414"/>
        <end position="559"/>
    </location>
</feature>
<sequence length="700" mass="80244">MGDLFQDKRFSHVGSDPRFKNLPRRERKIKIDKRFQSVFTDKKFQLKYAVDIRGRPVRETQSDNYKKYYDISSEDNSDESEDSDGNLEELGESSDVIDTNDNNLNNHANSISYQKSDEEQDLKAKADNEKSKKLNKKVMKEVDDVHKTKISDTVHGRLQDMSIDYARGIGTIMSDSSSDDSDSDESDSIFVEHPWGELDKDAETTDEATKRLAICYLDWDRIYAKDLMVLLHSFLPADGIIESVTVYPSEFGLERMKEEELRGPKELVELKEAEGFEEDGCEDDAEGRGYHIEKLREYQLNRLKYYYAVVVCNNVETANKLYAECNGMEYESCAAKIDMRFISDDMTFEQEPREVCTSLPDVTKYKPRLFENSALRQGKVALTWDETDPCRIEFNKRLASGEINDEDINNYIAGSSEESEEGGTDLESNKSDSESEQSGPKDKLSKYKSLIASLKSEEEKKKNKDVEMEISWGLGNTKRNSESGDDNPDSGSDDTGITSRKTKASTFKMKHQPLFRGAESEDSSTDNSISQTSSRKKILRKGKKWKKTDAPSPDEEKRNAELELLVSEDVIEESKKQHFSLKDIQKQEKEGKAKKKKWRKELKKKINSTKEEDNFNVDVADYRFSALYTSHLFNIDPAHPQFRKTKGMEEFVAEKQKRRKVQELNAETNKDLKTKLNPELASLVSSIKGKTINKMKLHSN</sequence>
<feature type="compositionally biased region" description="Basic and acidic residues" evidence="5">
    <location>
        <begin position="1"/>
        <end position="19"/>
    </location>
</feature>
<feature type="domain" description="NUC153" evidence="6">
    <location>
        <begin position="621"/>
        <end position="649"/>
    </location>
</feature>
<dbReference type="Pfam" id="PF25121">
    <property type="entry name" value="RRM_ESF1"/>
    <property type="match status" value="1"/>
</dbReference>
<protein>
    <submittedName>
        <fullName evidence="8">Putative esf1 protein isoform x1</fullName>
    </submittedName>
</protein>
<evidence type="ECO:0000313" key="8">
    <source>
        <dbReference type="EMBL" id="JAC88205.1"/>
    </source>
</evidence>
<evidence type="ECO:0000256" key="2">
    <source>
        <dbReference type="ARBA" id="ARBA00009087"/>
    </source>
</evidence>
<feature type="compositionally biased region" description="Acidic residues" evidence="5">
    <location>
        <begin position="483"/>
        <end position="492"/>
    </location>
</feature>
<dbReference type="InterPro" id="IPR012580">
    <property type="entry name" value="NUC153"/>
</dbReference>
<feature type="compositionally biased region" description="Basic and acidic residues" evidence="5">
    <location>
        <begin position="115"/>
        <end position="135"/>
    </location>
</feature>
<keyword evidence="3" id="KW-0175">Coiled coil</keyword>
<organism evidence="8">
    <name type="scientific">Panstrongylus megistus</name>
    <dbReference type="NCBI Taxonomy" id="65343"/>
    <lineage>
        <taxon>Eukaryota</taxon>
        <taxon>Metazoa</taxon>
        <taxon>Ecdysozoa</taxon>
        <taxon>Arthropoda</taxon>
        <taxon>Hexapoda</taxon>
        <taxon>Insecta</taxon>
        <taxon>Pterygota</taxon>
        <taxon>Neoptera</taxon>
        <taxon>Paraneoptera</taxon>
        <taxon>Hemiptera</taxon>
        <taxon>Heteroptera</taxon>
        <taxon>Panheteroptera</taxon>
        <taxon>Cimicomorpha</taxon>
        <taxon>Reduviidae</taxon>
        <taxon>Triatominae</taxon>
        <taxon>Panstrongylus</taxon>
    </lineage>
</organism>
<evidence type="ECO:0000256" key="4">
    <source>
        <dbReference type="ARBA" id="ARBA00023242"/>
    </source>
</evidence>
<feature type="compositionally biased region" description="Basic and acidic residues" evidence="5">
    <location>
        <begin position="194"/>
        <end position="203"/>
    </location>
</feature>
<feature type="compositionally biased region" description="Basic residues" evidence="5">
    <location>
        <begin position="534"/>
        <end position="546"/>
    </location>
</feature>
<feature type="region of interest" description="Disordered" evidence="5">
    <location>
        <begin position="173"/>
        <end position="203"/>
    </location>
</feature>
<feature type="compositionally biased region" description="Basic and acidic residues" evidence="5">
    <location>
        <begin position="455"/>
        <end position="467"/>
    </location>
</feature>
<evidence type="ECO:0000259" key="7">
    <source>
        <dbReference type="Pfam" id="PF25121"/>
    </source>
</evidence>
<evidence type="ECO:0000259" key="6">
    <source>
        <dbReference type="Pfam" id="PF08159"/>
    </source>
</evidence>
<feature type="region of interest" description="Disordered" evidence="5">
    <location>
        <begin position="63"/>
        <end position="135"/>
    </location>
</feature>
<dbReference type="InterPro" id="IPR039754">
    <property type="entry name" value="Esf1"/>
</dbReference>
<evidence type="ECO:0000256" key="5">
    <source>
        <dbReference type="SAM" id="MobiDB-lite"/>
    </source>
</evidence>
<comment type="subcellular location">
    <subcellularLocation>
        <location evidence="1">Nucleus</location>
        <location evidence="1">Nucleolus</location>
    </subcellularLocation>
</comment>
<dbReference type="GO" id="GO:0005730">
    <property type="term" value="C:nucleolus"/>
    <property type="evidence" value="ECO:0007669"/>
    <property type="project" value="UniProtKB-SubCell"/>
</dbReference>
<evidence type="ECO:0000256" key="1">
    <source>
        <dbReference type="ARBA" id="ARBA00004604"/>
    </source>
</evidence>
<dbReference type="PANTHER" id="PTHR12202:SF0">
    <property type="entry name" value="ESF1 HOMOLOG"/>
    <property type="match status" value="1"/>
</dbReference>